<reference evidence="1" key="1">
    <citation type="submission" date="2022-11" db="EMBL/GenBank/DDBJ databases">
        <authorList>
            <person name="Hyden B.L."/>
            <person name="Feng K."/>
            <person name="Yates T."/>
            <person name="Jawdy S."/>
            <person name="Smart L.B."/>
            <person name="Muchero W."/>
        </authorList>
    </citation>
    <scope>NUCLEOTIDE SEQUENCE</scope>
    <source>
        <tissue evidence="1">Shoot tip</tissue>
    </source>
</reference>
<dbReference type="Proteomes" id="UP001151752">
    <property type="component" value="Chromosome 14"/>
</dbReference>
<proteinExistence type="predicted"/>
<comment type="caution">
    <text evidence="1">The sequence shown here is derived from an EMBL/GenBank/DDBJ whole genome shotgun (WGS) entry which is preliminary data.</text>
</comment>
<gene>
    <name evidence="1" type="ORF">OIU74_008052</name>
</gene>
<name>A0A9Q0U561_9ROSI</name>
<reference evidence="1" key="2">
    <citation type="journal article" date="2023" name="Int. J. Mol. Sci.">
        <title>De Novo Assembly and Annotation of 11 Diverse Shrub Willow (Salix) Genomes Reveals Novel Gene Organization in Sex-Linked Regions.</title>
        <authorList>
            <person name="Hyden B."/>
            <person name="Feng K."/>
            <person name="Yates T.B."/>
            <person name="Jawdy S."/>
            <person name="Cereghino C."/>
            <person name="Smart L.B."/>
            <person name="Muchero W."/>
        </authorList>
    </citation>
    <scope>NUCLEOTIDE SEQUENCE</scope>
    <source>
        <tissue evidence="1">Shoot tip</tissue>
    </source>
</reference>
<sequence length="58" mass="6706">MQKHQTEEMIMVKAAHLLFTRCFAGMQSLACFPINKQLMRSSQPTNLAPQHRLFPPLH</sequence>
<organism evidence="1 2">
    <name type="scientific">Salix koriyanagi</name>
    <dbReference type="NCBI Taxonomy" id="2511006"/>
    <lineage>
        <taxon>Eukaryota</taxon>
        <taxon>Viridiplantae</taxon>
        <taxon>Streptophyta</taxon>
        <taxon>Embryophyta</taxon>
        <taxon>Tracheophyta</taxon>
        <taxon>Spermatophyta</taxon>
        <taxon>Magnoliopsida</taxon>
        <taxon>eudicotyledons</taxon>
        <taxon>Gunneridae</taxon>
        <taxon>Pentapetalae</taxon>
        <taxon>rosids</taxon>
        <taxon>fabids</taxon>
        <taxon>Malpighiales</taxon>
        <taxon>Salicaceae</taxon>
        <taxon>Saliceae</taxon>
        <taxon>Salix</taxon>
    </lineage>
</organism>
<dbReference type="AlphaFoldDB" id="A0A9Q0U561"/>
<keyword evidence="2" id="KW-1185">Reference proteome</keyword>
<dbReference type="EMBL" id="JAPFFM010000013">
    <property type="protein sequence ID" value="KAJ6723610.1"/>
    <property type="molecule type" value="Genomic_DNA"/>
</dbReference>
<protein>
    <submittedName>
        <fullName evidence="1">Uncharacterized protein</fullName>
    </submittedName>
</protein>
<evidence type="ECO:0000313" key="2">
    <source>
        <dbReference type="Proteomes" id="UP001151752"/>
    </source>
</evidence>
<evidence type="ECO:0000313" key="1">
    <source>
        <dbReference type="EMBL" id="KAJ6723610.1"/>
    </source>
</evidence>
<accession>A0A9Q0U561</accession>